<keyword evidence="1" id="KW-0472">Membrane</keyword>
<dbReference type="InParanoid" id="A0A1Z5JZV6"/>
<keyword evidence="1" id="KW-1133">Transmembrane helix</keyword>
<dbReference type="Proteomes" id="UP000198406">
    <property type="component" value="Unassembled WGS sequence"/>
</dbReference>
<reference evidence="3 4" key="1">
    <citation type="journal article" date="2015" name="Plant Cell">
        <title>Oil accumulation by the oleaginous diatom Fistulifera solaris as revealed by the genome and transcriptome.</title>
        <authorList>
            <person name="Tanaka T."/>
            <person name="Maeda Y."/>
            <person name="Veluchamy A."/>
            <person name="Tanaka M."/>
            <person name="Abida H."/>
            <person name="Marechal E."/>
            <person name="Bowler C."/>
            <person name="Muto M."/>
            <person name="Sunaga Y."/>
            <person name="Tanaka M."/>
            <person name="Yoshino T."/>
            <person name="Taniguchi T."/>
            <person name="Fukuda Y."/>
            <person name="Nemoto M."/>
            <person name="Matsumoto M."/>
            <person name="Wong P.S."/>
            <person name="Aburatani S."/>
            <person name="Fujibuchi W."/>
        </authorList>
    </citation>
    <scope>NUCLEOTIDE SEQUENCE [LARGE SCALE GENOMIC DNA]</scope>
    <source>
        <strain evidence="3 4">JPCC DA0580</strain>
    </source>
</reference>
<proteinExistence type="predicted"/>
<keyword evidence="1" id="KW-0812">Transmembrane</keyword>
<evidence type="ECO:0000256" key="1">
    <source>
        <dbReference type="SAM" id="Phobius"/>
    </source>
</evidence>
<keyword evidence="2" id="KW-0732">Signal</keyword>
<evidence type="ECO:0000256" key="2">
    <source>
        <dbReference type="SAM" id="SignalP"/>
    </source>
</evidence>
<accession>A0A1Z5JZV6</accession>
<feature type="transmembrane region" description="Helical" evidence="1">
    <location>
        <begin position="97"/>
        <end position="114"/>
    </location>
</feature>
<feature type="signal peptide" evidence="2">
    <location>
        <begin position="1"/>
        <end position="21"/>
    </location>
</feature>
<gene>
    <name evidence="3" type="ORF">FisN_4Lh371</name>
</gene>
<dbReference type="AlphaFoldDB" id="A0A1Z5JZV6"/>
<comment type="caution">
    <text evidence="3">The sequence shown here is derived from an EMBL/GenBank/DDBJ whole genome shotgun (WGS) entry which is preliminary data.</text>
</comment>
<evidence type="ECO:0000313" key="3">
    <source>
        <dbReference type="EMBL" id="GAX19392.1"/>
    </source>
</evidence>
<evidence type="ECO:0008006" key="5">
    <source>
        <dbReference type="Google" id="ProtNLM"/>
    </source>
</evidence>
<feature type="transmembrane region" description="Helical" evidence="1">
    <location>
        <begin position="135"/>
        <end position="158"/>
    </location>
</feature>
<feature type="chain" id="PRO_5013142754" description="HMA domain-containing protein" evidence="2">
    <location>
        <begin position="22"/>
        <end position="331"/>
    </location>
</feature>
<evidence type="ECO:0000313" key="4">
    <source>
        <dbReference type="Proteomes" id="UP000198406"/>
    </source>
</evidence>
<dbReference type="Gene3D" id="3.30.70.100">
    <property type="match status" value="1"/>
</dbReference>
<dbReference type="OrthoDB" id="689350at2759"/>
<name>A0A1Z5JZV6_FISSO</name>
<keyword evidence="4" id="KW-1185">Reference proteome</keyword>
<dbReference type="EMBL" id="BDSP01000136">
    <property type="protein sequence ID" value="GAX19392.1"/>
    <property type="molecule type" value="Genomic_DNA"/>
</dbReference>
<sequence>MQTLRLLCVALLSRPWSFTSSTVMQPVLGFTQASSVRYSGTGIALADTETTCKAVPTSQSNATNHPLTWRQKLQKGIESSQLNTYHLIWSKGAWKKLTTGTISLFAANTLFSLYPQANIFQTILDYLSKSQFEPLSALATGIILPFLASACCLLQLWINLLAGGCAGFNTILGPVRPYFLSILFYITLTTGRWHSGKWYLVTTTRWLVALSPELLHIWNAWSENSRQHISSDVLTMPFQATLKLDIPTMGCVACINKINSALNTDGRILEANSELNPLGAKGGYATVRVASQTREELDQLCEKIVQSIEKAGFEPCRIESMELVKTPDLLQ</sequence>
<feature type="transmembrane region" description="Helical" evidence="1">
    <location>
        <begin position="178"/>
        <end position="195"/>
    </location>
</feature>
<protein>
    <recommendedName>
        <fullName evidence="5">HMA domain-containing protein</fullName>
    </recommendedName>
</protein>
<organism evidence="3 4">
    <name type="scientific">Fistulifera solaris</name>
    <name type="common">Oleaginous diatom</name>
    <dbReference type="NCBI Taxonomy" id="1519565"/>
    <lineage>
        <taxon>Eukaryota</taxon>
        <taxon>Sar</taxon>
        <taxon>Stramenopiles</taxon>
        <taxon>Ochrophyta</taxon>
        <taxon>Bacillariophyta</taxon>
        <taxon>Bacillariophyceae</taxon>
        <taxon>Bacillariophycidae</taxon>
        <taxon>Naviculales</taxon>
        <taxon>Naviculaceae</taxon>
        <taxon>Fistulifera</taxon>
    </lineage>
</organism>